<keyword evidence="3" id="KW-1185">Reference proteome</keyword>
<feature type="transmembrane region" description="Helical" evidence="1">
    <location>
        <begin position="87"/>
        <end position="108"/>
    </location>
</feature>
<accession>A0A0M3DJR7</accession>
<dbReference type="RefSeq" id="WP_046821638.1">
    <property type="nucleotide sequence ID" value="NZ_LBBT01000020.1"/>
</dbReference>
<gene>
    <name evidence="2" type="ORF">VN21_01085</name>
</gene>
<dbReference type="Proteomes" id="UP000034407">
    <property type="component" value="Unassembled WGS sequence"/>
</dbReference>
<name>A0A0M3DJR7_9FIRM</name>
<dbReference type="AlphaFoldDB" id="A0A0M3DJR7"/>
<feature type="transmembrane region" description="Helical" evidence="1">
    <location>
        <begin position="148"/>
        <end position="168"/>
    </location>
</feature>
<dbReference type="InterPro" id="IPR025699">
    <property type="entry name" value="ABC2_memb-like"/>
</dbReference>
<sequence length="215" mass="24677">MFNLLKKDFIMIKNFWAFFIMFSISGPIFINYQTRGFDSSFISFIITILFLEFILYGSVSRLEEKNKGFILLTTIPYSRSEIVKSKYLFIASIFIITYALYILAALITPIEMNFLSIKSVLISFLVISVCFGIYIPIQYKYGTEKTKYISSCFVLISPLSLPAVVKWIKSENIDLNIINRVPDMVKYIGIILVALLVLGISIRVSINIYSKKDLV</sequence>
<proteinExistence type="predicted"/>
<protein>
    <submittedName>
        <fullName evidence="2">Uncharacterized protein</fullName>
    </submittedName>
</protein>
<dbReference type="EMBL" id="LBBT01000020">
    <property type="protein sequence ID" value="KKY02830.1"/>
    <property type="molecule type" value="Genomic_DNA"/>
</dbReference>
<comment type="caution">
    <text evidence="2">The sequence shown here is derived from an EMBL/GenBank/DDBJ whole genome shotgun (WGS) entry which is preliminary data.</text>
</comment>
<dbReference type="PANTHER" id="PTHR41309:SF2">
    <property type="entry name" value="MEMBRANE PROTEIN"/>
    <property type="match status" value="1"/>
</dbReference>
<dbReference type="PATRIC" id="fig|1629550.3.peg.175"/>
<dbReference type="Pfam" id="PF13346">
    <property type="entry name" value="ABC2_membrane_5"/>
    <property type="match status" value="1"/>
</dbReference>
<feature type="transmembrane region" description="Helical" evidence="1">
    <location>
        <begin position="12"/>
        <end position="30"/>
    </location>
</feature>
<keyword evidence="1" id="KW-0812">Transmembrane</keyword>
<reference evidence="2 3" key="1">
    <citation type="submission" date="2015-04" db="EMBL/GenBank/DDBJ databases">
        <title>Microcin producing Clostridium sp. JC272T.</title>
        <authorList>
            <person name="Jyothsna T."/>
            <person name="Sasikala C."/>
            <person name="Ramana C."/>
        </authorList>
    </citation>
    <scope>NUCLEOTIDE SEQUENCE [LARGE SCALE GENOMIC DNA]</scope>
    <source>
        <strain evidence="2 3">JC272</strain>
    </source>
</reference>
<evidence type="ECO:0000256" key="1">
    <source>
        <dbReference type="SAM" id="Phobius"/>
    </source>
</evidence>
<dbReference type="OrthoDB" id="1826454at2"/>
<organism evidence="2 3">
    <name type="scientific">Paraclostridium benzoelyticum</name>
    <dbReference type="NCBI Taxonomy" id="1629550"/>
    <lineage>
        <taxon>Bacteria</taxon>
        <taxon>Bacillati</taxon>
        <taxon>Bacillota</taxon>
        <taxon>Clostridia</taxon>
        <taxon>Peptostreptococcales</taxon>
        <taxon>Peptostreptococcaceae</taxon>
        <taxon>Paraclostridium</taxon>
    </lineage>
</organism>
<evidence type="ECO:0000313" key="2">
    <source>
        <dbReference type="EMBL" id="KKY02830.1"/>
    </source>
</evidence>
<feature type="transmembrane region" description="Helical" evidence="1">
    <location>
        <begin position="114"/>
        <end position="136"/>
    </location>
</feature>
<feature type="transmembrane region" description="Helical" evidence="1">
    <location>
        <begin position="42"/>
        <end position="59"/>
    </location>
</feature>
<evidence type="ECO:0000313" key="3">
    <source>
        <dbReference type="Proteomes" id="UP000034407"/>
    </source>
</evidence>
<dbReference type="PANTHER" id="PTHR41309">
    <property type="entry name" value="MEMBRANE PROTEIN-RELATED"/>
    <property type="match status" value="1"/>
</dbReference>
<feature type="transmembrane region" description="Helical" evidence="1">
    <location>
        <begin position="188"/>
        <end position="209"/>
    </location>
</feature>
<keyword evidence="1" id="KW-0472">Membrane</keyword>
<keyword evidence="1" id="KW-1133">Transmembrane helix</keyword>